<dbReference type="EMBL" id="CP013140">
    <property type="protein sequence ID" value="ALN59690.1"/>
    <property type="molecule type" value="Genomic_DNA"/>
</dbReference>
<gene>
    <name evidence="1" type="ORF">GLE_4349</name>
</gene>
<dbReference type="AlphaFoldDB" id="A0A0S2DM80"/>
<evidence type="ECO:0000313" key="2">
    <source>
        <dbReference type="Proteomes" id="UP000061569"/>
    </source>
</evidence>
<accession>A0A0S2DM80</accession>
<organism evidence="1 2">
    <name type="scientific">Lysobacter enzymogenes</name>
    <dbReference type="NCBI Taxonomy" id="69"/>
    <lineage>
        <taxon>Bacteria</taxon>
        <taxon>Pseudomonadati</taxon>
        <taxon>Pseudomonadota</taxon>
        <taxon>Gammaproteobacteria</taxon>
        <taxon>Lysobacterales</taxon>
        <taxon>Lysobacteraceae</taxon>
        <taxon>Lysobacter</taxon>
    </lineage>
</organism>
<dbReference type="PATRIC" id="fig|69.6.peg.4288"/>
<dbReference type="STRING" id="69.GLE_4349"/>
<evidence type="ECO:0000313" key="1">
    <source>
        <dbReference type="EMBL" id="ALN59690.1"/>
    </source>
</evidence>
<dbReference type="KEGG" id="lez:GLE_4349"/>
<proteinExistence type="predicted"/>
<reference evidence="1 2" key="1">
    <citation type="submission" date="2015-11" db="EMBL/GenBank/DDBJ databases">
        <title>Genome sequences of Lysobacter enzymogenes strain C3 and Lysobacter antibioticus ATCC 29479.</title>
        <authorList>
            <person name="Kobayashi D.Y."/>
        </authorList>
    </citation>
    <scope>NUCLEOTIDE SEQUENCE [LARGE SCALE GENOMIC DNA]</scope>
    <source>
        <strain evidence="1 2">C3</strain>
    </source>
</reference>
<protein>
    <submittedName>
        <fullName evidence="1">Uncharacterized protein</fullName>
    </submittedName>
</protein>
<sequence>MAIGHSRSGLARTNAMAVPTFPTANQPVVFERFKVNQPADARYLLRSFPIL</sequence>
<dbReference type="Proteomes" id="UP000061569">
    <property type="component" value="Chromosome"/>
</dbReference>
<name>A0A0S2DM80_LYSEN</name>